<reference evidence="2" key="2">
    <citation type="submission" date="2020-09" db="EMBL/GenBank/DDBJ databases">
        <authorList>
            <person name="Sun Q."/>
            <person name="Ohkuma M."/>
        </authorList>
    </citation>
    <scope>NUCLEOTIDE SEQUENCE</scope>
    <source>
        <strain evidence="2">JCM 4346</strain>
    </source>
</reference>
<reference evidence="2" key="1">
    <citation type="journal article" date="2014" name="Int. J. Syst. Evol. Microbiol.">
        <title>Complete genome sequence of Corynebacterium casei LMG S-19264T (=DSM 44701T), isolated from a smear-ripened cheese.</title>
        <authorList>
            <consortium name="US DOE Joint Genome Institute (JGI-PGF)"/>
            <person name="Walter F."/>
            <person name="Albersmeier A."/>
            <person name="Kalinowski J."/>
            <person name="Ruckert C."/>
        </authorList>
    </citation>
    <scope>NUCLEOTIDE SEQUENCE</scope>
    <source>
        <strain evidence="2">JCM 4346</strain>
    </source>
</reference>
<dbReference type="AlphaFoldDB" id="A0A918L083"/>
<feature type="domain" description="WDGH" evidence="1">
    <location>
        <begin position="2"/>
        <end position="80"/>
    </location>
</feature>
<organism evidence="2 3">
    <name type="scientific">Streptomyces aurantiogriseus</name>
    <dbReference type="NCBI Taxonomy" id="66870"/>
    <lineage>
        <taxon>Bacteria</taxon>
        <taxon>Bacillati</taxon>
        <taxon>Actinomycetota</taxon>
        <taxon>Actinomycetes</taxon>
        <taxon>Kitasatosporales</taxon>
        <taxon>Streptomycetaceae</taxon>
        <taxon>Streptomyces</taxon>
    </lineage>
</organism>
<dbReference type="RefSeq" id="WP_189944099.1">
    <property type="nucleotide sequence ID" value="NZ_BMSX01000041.1"/>
</dbReference>
<protein>
    <recommendedName>
        <fullName evidence="1">WDGH domain-containing protein</fullName>
    </recommendedName>
</protein>
<evidence type="ECO:0000313" key="2">
    <source>
        <dbReference type="EMBL" id="GGR61510.1"/>
    </source>
</evidence>
<gene>
    <name evidence="2" type="ORF">GCM10010251_92960</name>
</gene>
<dbReference type="EMBL" id="BMSX01000041">
    <property type="protein sequence ID" value="GGR61510.1"/>
    <property type="molecule type" value="Genomic_DNA"/>
</dbReference>
<dbReference type="Pfam" id="PF25311">
    <property type="entry name" value="WDGH"/>
    <property type="match status" value="1"/>
</dbReference>
<proteinExistence type="predicted"/>
<comment type="caution">
    <text evidence="2">The sequence shown here is derived from an EMBL/GenBank/DDBJ whole genome shotgun (WGS) entry which is preliminary data.</text>
</comment>
<evidence type="ECO:0000313" key="3">
    <source>
        <dbReference type="Proteomes" id="UP000658320"/>
    </source>
</evidence>
<dbReference type="InterPro" id="IPR057362">
    <property type="entry name" value="WDGH"/>
</dbReference>
<dbReference type="Proteomes" id="UP000658320">
    <property type="component" value="Unassembled WGS sequence"/>
</dbReference>
<evidence type="ECO:0000259" key="1">
    <source>
        <dbReference type="Pfam" id="PF25311"/>
    </source>
</evidence>
<keyword evidence="3" id="KW-1185">Reference proteome</keyword>
<accession>A0A918L083</accession>
<sequence length="92" mass="10353">MDGVYRERAHLVAHLAAAYPSAIGYHDPDEPDWAVVIIELPTGQASWHVSPDDMDLFAHVQRSETNTWDGHSTEEKYARIDAHTRALAQKES</sequence>
<name>A0A918L083_9ACTN</name>